<dbReference type="GO" id="GO:0005886">
    <property type="term" value="C:plasma membrane"/>
    <property type="evidence" value="ECO:0007669"/>
    <property type="project" value="TreeGrafter"/>
</dbReference>
<dbReference type="GO" id="GO:0005524">
    <property type="term" value="F:ATP binding"/>
    <property type="evidence" value="ECO:0007669"/>
    <property type="project" value="UniProtKB-UniRule"/>
</dbReference>
<feature type="binding site" evidence="14">
    <location>
        <position position="849"/>
    </location>
    <ligand>
        <name>ATP</name>
        <dbReference type="ChEBI" id="CHEBI:30616"/>
    </ligand>
</feature>
<comment type="similarity">
    <text evidence="2 16">Belongs to the cation transport ATPase (P-type) (TC 3.A.3) family. Type IV subfamily.</text>
</comment>
<feature type="transmembrane region" description="Helical" evidence="16">
    <location>
        <begin position="1053"/>
        <end position="1073"/>
    </location>
</feature>
<dbReference type="InterPro" id="IPR032631">
    <property type="entry name" value="P-type_ATPase_N"/>
</dbReference>
<sequence>MAELNTNETITADEPVVENEDERGEAEAEVPKRMNPLLWILGKRPMYHHRHIRANDSVYNRRWNYFENSISTSRYNIITFLPKNLFEQFQRVANIYFTLLLILQLIPQISSLTPITTILPLLFVLGTTLIKDGVDDLFRHISDYKINNRLVKVLQVTRETYGDGALGPATGTFVHKKWKHVIVGDIIKLNRDDFIPADLFIISSSEPNSLCYIETAELDGETNLKVKSALIETAEIEDNENLLSKFDGEFTTEPPNNVLSKFQGYFEWRKDGDQESKYYAFNDDNVLLRGCRVRNTRWVNGLVVFAGPDTKVHQNSGKRHYKRTRLDRATNYYVFAICIILLVTVSLVTIGNGVWEWLYGQYFDASGYLPYDQSVIDLAVVHTAFTSFLNFFSNLIILNTFIPISLYVSIEFIRLGQSYLISFDHKLYYKKLDTRARARTTTLSEELGNIEYVFSDKTGTLTENIMTMVKCSIAGKMYGFLESDFDEDYKTSGDDLGLELPPTPPRYKKVDFSWNEYHDPAKPFHDQTLVDVLHNKDQQVLDFFFALAICHTILPEADGDIDKLSYNAQSPDEEALVTAARNLGIVFAERSSNSISIKVYNSVTQEYEVEMLEVLAILDFDNVRKRMSVIVRLPNGGIRLYCKGADNVLFERTCDDSHELREKLTRQLKFFAKDGLRTLVIAYKDLTQKEFEEWNEAHTQANLSLENRDDKLSEVYELIEQNLVLLGATAIEDKLQDGVPETIASLAEANIKLWVLTGDKQETAINIGYSAHILNNDMKNIFIIEGTSFDEVEDELKTALADLHSAGKNKSNKFGFVISGASLKFALDRKLSKLFLEVASLCQAVICCRVTPLQKATIVTLVKNAKNVITLAIGDGANDVGMIQSAHIGVGISGREGQQAVLVSDFSFAQFRFLERLLLVHGRWSYLRMAKFLRYFFYKNFAFTWCHVWYGFFNGFSANAVFEPYYIALYNVLFTSIPVILMGITDQDVTDQYLLKYPRLYIAGQKGILFNKYSFFFALLKGAIVSLVIFFICFGSFYYNIYQGTGWETDTSFYFFLAITFPLTAIVNIQIGFDMEYWTILAFIVNIGSILVWFPYVLIVTSFPFYSVAPYWINGFPFVYSAELVLANTTFWLNACLAIAVCILPMMAFRFLYRDINPSLADDVQKEMTKDRSLKTPLIFIRDKIGRQRSPIEAIRYATGYAFSHDKGFGDLITTGRFKQSFYAKKQNSRKTPSPN</sequence>
<feature type="binding site" evidence="14">
    <location>
        <position position="643"/>
    </location>
    <ligand>
        <name>ATP</name>
        <dbReference type="ChEBI" id="CHEBI:30616"/>
    </ligand>
</feature>
<dbReference type="GO" id="GO:0000287">
    <property type="term" value="F:magnesium ion binding"/>
    <property type="evidence" value="ECO:0007669"/>
    <property type="project" value="UniProtKB-UniRule"/>
</dbReference>
<evidence type="ECO:0000256" key="11">
    <source>
        <dbReference type="ARBA" id="ARBA00023136"/>
    </source>
</evidence>
<feature type="binding site" evidence="14">
    <location>
        <position position="573"/>
    </location>
    <ligand>
        <name>ATP</name>
        <dbReference type="ChEBI" id="CHEBI:30616"/>
    </ligand>
</feature>
<evidence type="ECO:0000256" key="2">
    <source>
        <dbReference type="ARBA" id="ARBA00008109"/>
    </source>
</evidence>
<feature type="binding site" evidence="14">
    <location>
        <position position="759"/>
    </location>
    <ligand>
        <name>ATP</name>
        <dbReference type="ChEBI" id="CHEBI:30616"/>
    </ligand>
</feature>
<feature type="transmembrane region" description="Helical" evidence="16">
    <location>
        <begin position="1131"/>
        <end position="1153"/>
    </location>
</feature>
<feature type="binding site" evidence="15">
    <location>
        <position position="875"/>
    </location>
    <ligand>
        <name>Mg(2+)</name>
        <dbReference type="ChEBI" id="CHEBI:18420"/>
    </ligand>
</feature>
<evidence type="ECO:0000256" key="5">
    <source>
        <dbReference type="ARBA" id="ARBA00022723"/>
    </source>
</evidence>
<evidence type="ECO:0000256" key="10">
    <source>
        <dbReference type="ARBA" id="ARBA00022989"/>
    </source>
</evidence>
<dbReference type="Pfam" id="PF16212">
    <property type="entry name" value="PhoLip_ATPase_C"/>
    <property type="match status" value="1"/>
</dbReference>
<dbReference type="Pfam" id="PF16209">
    <property type="entry name" value="PhoLip_ATPase_N"/>
    <property type="match status" value="1"/>
</dbReference>
<dbReference type="PRINTS" id="PR00119">
    <property type="entry name" value="CATATPASE"/>
</dbReference>
<dbReference type="SUPFAM" id="SSF81660">
    <property type="entry name" value="Metal cation-transporting ATPase, ATP-binding domain N"/>
    <property type="match status" value="1"/>
</dbReference>
<keyword evidence="9 16" id="KW-1278">Translocase</keyword>
<feature type="binding site" evidence="15">
    <location>
        <position position="879"/>
    </location>
    <ligand>
        <name>Mg(2+)</name>
        <dbReference type="ChEBI" id="CHEBI:18420"/>
    </ligand>
</feature>
<feature type="transmembrane region" description="Helical" evidence="16">
    <location>
        <begin position="932"/>
        <end position="953"/>
    </location>
</feature>
<dbReference type="InterPro" id="IPR023214">
    <property type="entry name" value="HAD_sf"/>
</dbReference>
<dbReference type="GO" id="GO:0045332">
    <property type="term" value="P:phospholipid translocation"/>
    <property type="evidence" value="ECO:0007669"/>
    <property type="project" value="TreeGrafter"/>
</dbReference>
<dbReference type="InterPro" id="IPR023299">
    <property type="entry name" value="ATPase_P-typ_cyto_dom_N"/>
</dbReference>
<dbReference type="InterPro" id="IPR018303">
    <property type="entry name" value="ATPase_P-typ_P_site"/>
</dbReference>
<dbReference type="NCBIfam" id="TIGR01652">
    <property type="entry name" value="ATPase-Plipid"/>
    <property type="match status" value="1"/>
</dbReference>
<evidence type="ECO:0000259" key="19">
    <source>
        <dbReference type="Pfam" id="PF16212"/>
    </source>
</evidence>
<feature type="binding site" evidence="15">
    <location>
        <position position="458"/>
    </location>
    <ligand>
        <name>Mg(2+)</name>
        <dbReference type="ChEBI" id="CHEBI:18420"/>
    </ligand>
</feature>
<keyword evidence="7 14" id="KW-0067">ATP-binding</keyword>
<feature type="binding site" evidence="14">
    <location>
        <position position="457"/>
    </location>
    <ligand>
        <name>ATP</name>
        <dbReference type="ChEBI" id="CHEBI:30616"/>
    </ligand>
</feature>
<feature type="transmembrane region" description="Helical" evidence="16">
    <location>
        <begin position="1015"/>
        <end position="1041"/>
    </location>
</feature>
<evidence type="ECO:0000256" key="9">
    <source>
        <dbReference type="ARBA" id="ARBA00022967"/>
    </source>
</evidence>
<keyword evidence="11 16" id="KW-0472">Membrane</keyword>
<evidence type="ECO:0000256" key="4">
    <source>
        <dbReference type="ARBA" id="ARBA00022692"/>
    </source>
</evidence>
<dbReference type="PANTHER" id="PTHR24092:SF48">
    <property type="entry name" value="PHOSPHOLIPID-TRANSPORTING ATPASE IC"/>
    <property type="match status" value="1"/>
</dbReference>
<dbReference type="Gene3D" id="3.40.50.1000">
    <property type="entry name" value="HAD superfamily/HAD-like"/>
    <property type="match status" value="1"/>
</dbReference>
<dbReference type="InterPro" id="IPR008250">
    <property type="entry name" value="ATPase_P-typ_transduc_dom_A_sf"/>
</dbReference>
<evidence type="ECO:0000256" key="14">
    <source>
        <dbReference type="PIRSR" id="PIRSR606539-2"/>
    </source>
</evidence>
<feature type="transmembrane region" description="Helical" evidence="16">
    <location>
        <begin position="332"/>
        <end position="355"/>
    </location>
</feature>
<dbReference type="Gene3D" id="3.40.1110.10">
    <property type="entry name" value="Calcium-transporting ATPase, cytoplasmic domain N"/>
    <property type="match status" value="1"/>
</dbReference>
<feature type="transmembrane region" description="Helical" evidence="16">
    <location>
        <begin position="965"/>
        <end position="984"/>
    </location>
</feature>
<keyword evidence="3" id="KW-0597">Phosphoprotein</keyword>
<dbReference type="AlphaFoldDB" id="A0AAV7KGV6"/>
<feature type="domain" description="P-type ATPase N-terminal" evidence="18">
    <location>
        <begin position="52"/>
        <end position="118"/>
    </location>
</feature>
<dbReference type="InterPro" id="IPR044492">
    <property type="entry name" value="P_typ_ATPase_HD_dom"/>
</dbReference>
<evidence type="ECO:0000256" key="7">
    <source>
        <dbReference type="ARBA" id="ARBA00022840"/>
    </source>
</evidence>
<dbReference type="SUPFAM" id="SSF81653">
    <property type="entry name" value="Calcium ATPase, transduction domain A"/>
    <property type="match status" value="1"/>
</dbReference>
<dbReference type="SFLD" id="SFLDS00003">
    <property type="entry name" value="Haloacid_Dehalogenase"/>
    <property type="match status" value="1"/>
</dbReference>
<feature type="compositionally biased region" description="Acidic residues" evidence="17">
    <location>
        <begin position="15"/>
        <end position="24"/>
    </location>
</feature>
<dbReference type="GO" id="GO:0005802">
    <property type="term" value="C:trans-Golgi network"/>
    <property type="evidence" value="ECO:0007669"/>
    <property type="project" value="TreeGrafter"/>
</dbReference>
<dbReference type="Proteomes" id="UP001165289">
    <property type="component" value="Unassembled WGS sequence"/>
</dbReference>
<evidence type="ECO:0000256" key="12">
    <source>
        <dbReference type="ARBA" id="ARBA00034036"/>
    </source>
</evidence>
<feature type="binding site" evidence="14">
    <location>
        <position position="855"/>
    </location>
    <ligand>
        <name>ATP</name>
        <dbReference type="ChEBI" id="CHEBI:30616"/>
    </ligand>
</feature>
<accession>A0AAV7KGV6</accession>
<protein>
    <recommendedName>
        <fullName evidence="16">Phospholipid-transporting ATPase</fullName>
        <ecNumber evidence="16">7.6.2.1</ecNumber>
    </recommendedName>
</protein>
<feature type="binding site" evidence="14">
    <location>
        <position position="620"/>
    </location>
    <ligand>
        <name>ATP</name>
        <dbReference type="ChEBI" id="CHEBI:30616"/>
    </ligand>
</feature>
<reference evidence="20 21" key="1">
    <citation type="journal article" date="2023" name="BMC Biol.">
        <title>The compact genome of the sponge Oopsacas minuta (Hexactinellida) is lacking key metazoan core genes.</title>
        <authorList>
            <person name="Santini S."/>
            <person name="Schenkelaars Q."/>
            <person name="Jourda C."/>
            <person name="Duchesne M."/>
            <person name="Belahbib H."/>
            <person name="Rocher C."/>
            <person name="Selva M."/>
            <person name="Riesgo A."/>
            <person name="Vervoort M."/>
            <person name="Leys S.P."/>
            <person name="Kodjabachian L."/>
            <person name="Le Bivic A."/>
            <person name="Borchiellini C."/>
            <person name="Claverie J.M."/>
            <person name="Renard E."/>
        </authorList>
    </citation>
    <scope>NUCLEOTIDE SEQUENCE [LARGE SCALE GENOMIC DNA]</scope>
    <source>
        <strain evidence="20">SPO-2</strain>
    </source>
</reference>
<gene>
    <name evidence="20" type="ORF">LOD99_14436</name>
</gene>
<keyword evidence="8 15" id="KW-0460">Magnesium</keyword>
<feature type="active site" description="4-aspartylphosphate intermediate" evidence="13">
    <location>
        <position position="456"/>
    </location>
</feature>
<dbReference type="InterPro" id="IPR036412">
    <property type="entry name" value="HAD-like_sf"/>
</dbReference>
<feature type="binding site" evidence="15">
    <location>
        <position position="456"/>
    </location>
    <ligand>
        <name>Mg(2+)</name>
        <dbReference type="ChEBI" id="CHEBI:18420"/>
    </ligand>
</feature>
<dbReference type="InterPro" id="IPR032630">
    <property type="entry name" value="P_typ_ATPase_c"/>
</dbReference>
<dbReference type="GO" id="GO:0007030">
    <property type="term" value="P:Golgi organization"/>
    <property type="evidence" value="ECO:0007669"/>
    <property type="project" value="TreeGrafter"/>
</dbReference>
<feature type="binding site" evidence="14">
    <location>
        <position position="757"/>
    </location>
    <ligand>
        <name>ATP</name>
        <dbReference type="ChEBI" id="CHEBI:30616"/>
    </ligand>
</feature>
<dbReference type="PROSITE" id="PS00154">
    <property type="entry name" value="ATPASE_E1_E2"/>
    <property type="match status" value="1"/>
</dbReference>
<evidence type="ECO:0000256" key="8">
    <source>
        <dbReference type="ARBA" id="ARBA00022842"/>
    </source>
</evidence>
<feature type="compositionally biased region" description="Polar residues" evidence="17">
    <location>
        <begin position="1"/>
        <end position="10"/>
    </location>
</feature>
<dbReference type="InterPro" id="IPR006539">
    <property type="entry name" value="P-type_ATPase_IV"/>
</dbReference>
<dbReference type="FunFam" id="3.40.1110.10:FF:000087">
    <property type="entry name" value="Phospholipid-transporting ATPase"/>
    <property type="match status" value="1"/>
</dbReference>
<dbReference type="FunFam" id="3.40.50.1000:FF:000014">
    <property type="entry name" value="Phospholipid-transporting ATPase"/>
    <property type="match status" value="1"/>
</dbReference>
<dbReference type="CDD" id="cd02073">
    <property type="entry name" value="P-type_ATPase_APLT_Dnf-like"/>
    <property type="match status" value="1"/>
</dbReference>
<dbReference type="PANTHER" id="PTHR24092">
    <property type="entry name" value="PROBABLE PHOSPHOLIPID-TRANSPORTING ATPASE"/>
    <property type="match status" value="1"/>
</dbReference>
<comment type="cofactor">
    <cofactor evidence="15">
        <name>Mg(2+)</name>
        <dbReference type="ChEBI" id="CHEBI:18420"/>
    </cofactor>
</comment>
<evidence type="ECO:0000256" key="17">
    <source>
        <dbReference type="SAM" id="MobiDB-lite"/>
    </source>
</evidence>
<evidence type="ECO:0000256" key="1">
    <source>
        <dbReference type="ARBA" id="ARBA00004141"/>
    </source>
</evidence>
<comment type="caution">
    <text evidence="20">The sequence shown here is derived from an EMBL/GenBank/DDBJ whole genome shotgun (WGS) entry which is preliminary data.</text>
</comment>
<dbReference type="EMBL" id="JAKMXF010000044">
    <property type="protein sequence ID" value="KAI6660095.1"/>
    <property type="molecule type" value="Genomic_DNA"/>
</dbReference>
<keyword evidence="21" id="KW-1185">Reference proteome</keyword>
<dbReference type="SUPFAM" id="SSF56784">
    <property type="entry name" value="HAD-like"/>
    <property type="match status" value="1"/>
</dbReference>
<feature type="transmembrane region" description="Helical" evidence="16">
    <location>
        <begin position="391"/>
        <end position="410"/>
    </location>
</feature>
<keyword evidence="5 15" id="KW-0479">Metal-binding</keyword>
<dbReference type="GO" id="GO:0016887">
    <property type="term" value="F:ATP hydrolysis activity"/>
    <property type="evidence" value="ECO:0007669"/>
    <property type="project" value="InterPro"/>
</dbReference>
<dbReference type="SUPFAM" id="SSF81665">
    <property type="entry name" value="Calcium ATPase, transmembrane domain M"/>
    <property type="match status" value="1"/>
</dbReference>
<proteinExistence type="inferred from homology"/>
<feature type="binding site" evidence="14">
    <location>
        <position position="677"/>
    </location>
    <ligand>
        <name>ATP</name>
        <dbReference type="ChEBI" id="CHEBI:30616"/>
    </ligand>
</feature>
<comment type="subcellular location">
    <subcellularLocation>
        <location evidence="1 16">Membrane</location>
        <topology evidence="1 16">Multi-pass membrane protein</topology>
    </subcellularLocation>
</comment>
<evidence type="ECO:0000256" key="16">
    <source>
        <dbReference type="RuleBase" id="RU362033"/>
    </source>
</evidence>
<feature type="binding site" evidence="14">
    <location>
        <position position="758"/>
    </location>
    <ligand>
        <name>ATP</name>
        <dbReference type="ChEBI" id="CHEBI:30616"/>
    </ligand>
</feature>
<dbReference type="GO" id="GO:0140326">
    <property type="term" value="F:ATPase-coupled intramembrane lipid transporter activity"/>
    <property type="evidence" value="ECO:0007669"/>
    <property type="project" value="UniProtKB-EC"/>
</dbReference>
<keyword evidence="10 16" id="KW-1133">Transmembrane helix</keyword>
<keyword evidence="4 16" id="KW-0812">Transmembrane</keyword>
<name>A0AAV7KGV6_9METZ</name>
<evidence type="ECO:0000256" key="6">
    <source>
        <dbReference type="ARBA" id="ARBA00022741"/>
    </source>
</evidence>
<dbReference type="InterPro" id="IPR023298">
    <property type="entry name" value="ATPase_P-typ_TM_dom_sf"/>
</dbReference>
<dbReference type="SFLD" id="SFLDG00002">
    <property type="entry name" value="C1.7:_P-type_atpase_like"/>
    <property type="match status" value="1"/>
</dbReference>
<feature type="transmembrane region" description="Helical" evidence="16">
    <location>
        <begin position="1080"/>
        <end position="1106"/>
    </location>
</feature>
<evidence type="ECO:0000313" key="20">
    <source>
        <dbReference type="EMBL" id="KAI6660095.1"/>
    </source>
</evidence>
<feature type="binding site" evidence="14">
    <location>
        <position position="878"/>
    </location>
    <ligand>
        <name>ATP</name>
        <dbReference type="ChEBI" id="CHEBI:30616"/>
    </ligand>
</feature>
<evidence type="ECO:0000259" key="18">
    <source>
        <dbReference type="Pfam" id="PF16209"/>
    </source>
</evidence>
<feature type="binding site" evidence="14">
    <location>
        <position position="456"/>
    </location>
    <ligand>
        <name>ATP</name>
        <dbReference type="ChEBI" id="CHEBI:30616"/>
    </ligand>
</feature>
<feature type="region of interest" description="Disordered" evidence="17">
    <location>
        <begin position="1"/>
        <end position="28"/>
    </location>
</feature>
<dbReference type="Gene3D" id="2.70.150.10">
    <property type="entry name" value="Calcium-transporting ATPase, cytoplasmic transduction domain A"/>
    <property type="match status" value="1"/>
</dbReference>
<dbReference type="NCBIfam" id="TIGR01494">
    <property type="entry name" value="ATPase_P-type"/>
    <property type="match status" value="1"/>
</dbReference>
<comment type="catalytic activity">
    <reaction evidence="12 16">
        <text>ATP + H2O + phospholipidSide 1 = ADP + phosphate + phospholipidSide 2.</text>
        <dbReference type="EC" id="7.6.2.1"/>
    </reaction>
</comment>
<keyword evidence="6 14" id="KW-0547">Nucleotide-binding</keyword>
<dbReference type="SFLD" id="SFLDF00027">
    <property type="entry name" value="p-type_atpase"/>
    <property type="match status" value="1"/>
</dbReference>
<feature type="binding site" evidence="14">
    <location>
        <position position="458"/>
    </location>
    <ligand>
        <name>ATP</name>
        <dbReference type="ChEBI" id="CHEBI:30616"/>
    </ligand>
</feature>
<feature type="domain" description="P-type ATPase C-terminal" evidence="19">
    <location>
        <begin position="901"/>
        <end position="1158"/>
    </location>
</feature>
<evidence type="ECO:0000256" key="13">
    <source>
        <dbReference type="PIRSR" id="PIRSR606539-1"/>
    </source>
</evidence>
<feature type="binding site" evidence="14">
    <location>
        <position position="879"/>
    </location>
    <ligand>
        <name>ATP</name>
        <dbReference type="ChEBI" id="CHEBI:30616"/>
    </ligand>
</feature>
<evidence type="ECO:0000256" key="3">
    <source>
        <dbReference type="ARBA" id="ARBA00022553"/>
    </source>
</evidence>
<dbReference type="EC" id="7.6.2.1" evidence="16"/>
<evidence type="ECO:0000256" key="15">
    <source>
        <dbReference type="PIRSR" id="PIRSR606539-3"/>
    </source>
</evidence>
<organism evidence="20 21">
    <name type="scientific">Oopsacas minuta</name>
    <dbReference type="NCBI Taxonomy" id="111878"/>
    <lineage>
        <taxon>Eukaryota</taxon>
        <taxon>Metazoa</taxon>
        <taxon>Porifera</taxon>
        <taxon>Hexactinellida</taxon>
        <taxon>Hexasterophora</taxon>
        <taxon>Lyssacinosida</taxon>
        <taxon>Leucopsacidae</taxon>
        <taxon>Oopsacas</taxon>
    </lineage>
</organism>
<dbReference type="Pfam" id="PF13246">
    <property type="entry name" value="Cation_ATPase"/>
    <property type="match status" value="1"/>
</dbReference>
<dbReference type="InterPro" id="IPR001757">
    <property type="entry name" value="P_typ_ATPase"/>
</dbReference>
<evidence type="ECO:0000313" key="21">
    <source>
        <dbReference type="Proteomes" id="UP001165289"/>
    </source>
</evidence>